<evidence type="ECO:0000259" key="1">
    <source>
        <dbReference type="SMART" id="SM00089"/>
    </source>
</evidence>
<dbReference type="SUPFAM" id="SSF82171">
    <property type="entry name" value="DPP6 N-terminal domain-like"/>
    <property type="match status" value="1"/>
</dbReference>
<accession>A0ABR6VT44</accession>
<dbReference type="CDD" id="cd00146">
    <property type="entry name" value="PKD"/>
    <property type="match status" value="1"/>
</dbReference>
<dbReference type="Gene3D" id="2.60.40.740">
    <property type="match status" value="7"/>
</dbReference>
<dbReference type="SMART" id="SM00089">
    <property type="entry name" value="PKD"/>
    <property type="match status" value="5"/>
</dbReference>
<dbReference type="Gene3D" id="2.40.10.10">
    <property type="entry name" value="Trypsin-like serine proteases"/>
    <property type="match status" value="1"/>
</dbReference>
<keyword evidence="3" id="KW-1185">Reference proteome</keyword>
<dbReference type="InterPro" id="IPR026444">
    <property type="entry name" value="Secre_tail"/>
</dbReference>
<dbReference type="InterPro" id="IPR043504">
    <property type="entry name" value="Peptidase_S1_PA_chymotrypsin"/>
</dbReference>
<feature type="domain" description="PKD/Chitinase" evidence="1">
    <location>
        <begin position="508"/>
        <end position="573"/>
    </location>
</feature>
<evidence type="ECO:0000313" key="3">
    <source>
        <dbReference type="Proteomes" id="UP000659698"/>
    </source>
</evidence>
<dbReference type="InterPro" id="IPR025667">
    <property type="entry name" value="SprB_repeat"/>
</dbReference>
<comment type="caution">
    <text evidence="2">The sequence shown here is derived from an EMBL/GenBank/DDBJ whole genome shotgun (WGS) entry which is preliminary data.</text>
</comment>
<sequence>MVNYYNCSNRTGTVLLYNSQRVWQYLMVLVAVCMFSITTKAQDLSQLPSPDRCVSQDMQVIGATLTGTGCVTCTPGDPLSSELVMTIYNATNSLRTAFAFYGTLVVKKPDGTIRTSRTISDCNDDGFPGREQRSFTVEGNEISYFCGDQITITGLYLAWTDASDGNRNQCPLDASKIAPKCGTLQELKITTPLTAIATGTNIACFGGNTGSATVIASGGTGPYTYSWSPSGGTGATASNLSAGTYVVTVTDAKGCKTTASYTVTQPATAVNAAITGTNVNCYGGNTGSATVTATGGTGPYTYSWSPSGGTGQTASNLTAGTYTVTVTDSKGCTTTASYTVTQPAAALSVSTIKTDVSCHGGSSGSATATASGGTGPYTYSWSTSPVQTGATASNLTAGTYTVTATDSKGCTKTATVTIGQPDAIVLSTSKTDATCSGSNTGSATVTATGGVGPYTYSWSPTGGTGATAANLAAGTYTVTVTDSKGCTKSATVTIAQPSGLTASVTKTNVLCYGGSTGSATVTASGGTSPYTYSWSPSGGTSATASNLTAGTYTVTVTDAKGCTTTATATIGQPTALSVSITTTGISCYGGTSSVTAVASGGTAPYTYSWNSVPVKTGSTVELPAGSYTLTVTDSKGCTKTAQITISQPYALSLVTTKTDVSCYGGNNGSATATASGGTGPYTYTWNTSPVQTGSTASNLAAGTYTVTATDSRGCIKTATVTIGQPLSALHVAVTGTDVNCYGGSTGTATVTASGGTAPYTYIWNTSPVQTGTTASNLPAGTYTVTVTDAKGCIKTGSYTVTQPASALMVATTKTDANCTGPNSGSATATATGGTAPYTYAWSPSGGTAATASNLAAGTYTVTVTDAKGCTKTASVVINPATNCVVFEGCTLGYWKNHTDRWCSSVTIPKPYYPNYTIQKSISASTLYGSIFADAPAELKNLTLLQVLNLGGGGIYNLARQSVAALLNICSPDVDYNSAYPSTVSLIKAVNTAYKTGGTAPGTLATKLDKYNNAGCPLGGTPATTSTASSVAAPDRNLGKVSDIVMSAYPNPFSESSTIDFTLREAGAYSLTLFDVNGKAVKEIRSGVAEAGVINSVTINGDLPAGIYIARLRTDSKTKILRIMLRR</sequence>
<gene>
    <name evidence="2" type="ORF">H7U12_08740</name>
</gene>
<reference evidence="2 3" key="1">
    <citation type="journal article" date="2019" name="Int. J. Syst. Evol. Microbiol.">
        <title>Rufibacter sediminis sp. nov., isolated from freshwater lake sediment.</title>
        <authorList>
            <person name="Qu J.H."/>
            <person name="Zhang L.J."/>
            <person name="Fu Y.H."/>
            <person name="Li H.F."/>
        </authorList>
    </citation>
    <scope>NUCLEOTIDE SEQUENCE [LARGE SCALE GENOMIC DNA]</scope>
    <source>
        <strain evidence="2 3">H-1</strain>
    </source>
</reference>
<evidence type="ECO:0000313" key="2">
    <source>
        <dbReference type="EMBL" id="MBC3539766.1"/>
    </source>
</evidence>
<dbReference type="EMBL" id="JACOAF010000021">
    <property type="protein sequence ID" value="MBC3539766.1"/>
    <property type="molecule type" value="Genomic_DNA"/>
</dbReference>
<feature type="domain" description="PKD/Chitinase" evidence="1">
    <location>
        <begin position="353"/>
        <end position="421"/>
    </location>
</feature>
<feature type="domain" description="PKD/Chitinase" evidence="1">
    <location>
        <begin position="815"/>
        <end position="880"/>
    </location>
</feature>
<organism evidence="2 3">
    <name type="scientific">Rufibacter sediminis</name>
    <dbReference type="NCBI Taxonomy" id="2762756"/>
    <lineage>
        <taxon>Bacteria</taxon>
        <taxon>Pseudomonadati</taxon>
        <taxon>Bacteroidota</taxon>
        <taxon>Cytophagia</taxon>
        <taxon>Cytophagales</taxon>
        <taxon>Hymenobacteraceae</taxon>
        <taxon>Rufibacter</taxon>
    </lineage>
</organism>
<dbReference type="Proteomes" id="UP000659698">
    <property type="component" value="Unassembled WGS sequence"/>
</dbReference>
<dbReference type="RefSeq" id="WP_186636085.1">
    <property type="nucleotide sequence ID" value="NZ_JACOAF010000021.1"/>
</dbReference>
<name>A0ABR6VT44_9BACT</name>
<dbReference type="Pfam" id="PF13573">
    <property type="entry name" value="SprB"/>
    <property type="match status" value="9"/>
</dbReference>
<proteinExistence type="predicted"/>
<feature type="domain" description="PKD/Chitinase" evidence="1">
    <location>
        <begin position="274"/>
        <end position="343"/>
    </location>
</feature>
<protein>
    <submittedName>
        <fullName evidence="2">T9SS type A sorting domain-containing protein</fullName>
    </submittedName>
</protein>
<dbReference type="NCBIfam" id="TIGR04183">
    <property type="entry name" value="Por_Secre_tail"/>
    <property type="match status" value="1"/>
</dbReference>
<dbReference type="Pfam" id="PF18962">
    <property type="entry name" value="Por_Secre_tail"/>
    <property type="match status" value="1"/>
</dbReference>
<dbReference type="InterPro" id="IPR022409">
    <property type="entry name" value="PKD/Chitinase_dom"/>
</dbReference>
<feature type="domain" description="PKD/Chitinase" evidence="1">
    <location>
        <begin position="432"/>
        <end position="497"/>
    </location>
</feature>